<evidence type="ECO:0000313" key="1">
    <source>
        <dbReference type="EMBL" id="VZO39160.1"/>
    </source>
</evidence>
<evidence type="ECO:0000313" key="2">
    <source>
        <dbReference type="Proteomes" id="UP000419743"/>
    </source>
</evidence>
<reference evidence="1 2" key="1">
    <citation type="submission" date="2019-11" db="EMBL/GenBank/DDBJ databases">
        <authorList>
            <person name="Criscuolo A."/>
        </authorList>
    </citation>
    <scope>NUCLEOTIDE SEQUENCE [LARGE SCALE GENOMIC DNA]</scope>
    <source>
        <strain evidence="1">CIP111667</strain>
    </source>
</reference>
<dbReference type="EMBL" id="CACRYJ010000057">
    <property type="protein sequence ID" value="VZO39160.1"/>
    <property type="molecule type" value="Genomic_DNA"/>
</dbReference>
<proteinExistence type="predicted"/>
<gene>
    <name evidence="1" type="ORF">HALOF300_03855</name>
</gene>
<protein>
    <submittedName>
        <fullName evidence="1">Uncharacterized protein</fullName>
    </submittedName>
</protein>
<dbReference type="AlphaFoldDB" id="A0A7M4DNX4"/>
<sequence length="75" mass="8564">MTDMELALAVLAIALLGFLLHRDDRRNRDAEPYWRRGTDRDAERVRADLLAGADTLSRRPLGRARSTSSDWEPRA</sequence>
<comment type="caution">
    <text evidence="1">The sequence shown here is derived from an EMBL/GenBank/DDBJ whole genome shotgun (WGS) entry which is preliminary data.</text>
</comment>
<dbReference type="Proteomes" id="UP000419743">
    <property type="component" value="Unassembled WGS sequence"/>
</dbReference>
<organism evidence="1 2">
    <name type="scientific">Occultella aeris</name>
    <dbReference type="NCBI Taxonomy" id="2761496"/>
    <lineage>
        <taxon>Bacteria</taxon>
        <taxon>Bacillati</taxon>
        <taxon>Actinomycetota</taxon>
        <taxon>Actinomycetes</taxon>
        <taxon>Micrococcales</taxon>
        <taxon>Ruaniaceae</taxon>
        <taxon>Occultella</taxon>
    </lineage>
</organism>
<keyword evidence="2" id="KW-1185">Reference proteome</keyword>
<accession>A0A7M4DNX4</accession>
<name>A0A7M4DNX4_9MICO</name>